<dbReference type="EMBL" id="HE575321">
    <property type="protein sequence ID" value="CCC92308.1"/>
    <property type="molecule type" value="Genomic_DNA"/>
</dbReference>
<evidence type="ECO:0000256" key="3">
    <source>
        <dbReference type="ARBA" id="ARBA00022552"/>
    </source>
</evidence>
<dbReference type="PANTHER" id="PTHR13026">
    <property type="entry name" value="NNP-1 PROTEIN NOVEL NUCLEAR PROTEIN 1 NOP52"/>
    <property type="match status" value="1"/>
</dbReference>
<dbReference type="GO" id="GO:0005634">
    <property type="term" value="C:nucleus"/>
    <property type="evidence" value="ECO:0007669"/>
    <property type="project" value="UniProtKB-SubCell"/>
</dbReference>
<dbReference type="PANTHER" id="PTHR13026:SF0">
    <property type="entry name" value="RIBOSOMAL RNA PROCESSING 1B"/>
    <property type="match status" value="1"/>
</dbReference>
<reference evidence="6" key="1">
    <citation type="journal article" date="2012" name="Proc. Natl. Acad. Sci. U.S.A.">
        <title>Antigenic diversity is generated by distinct evolutionary mechanisms in African trypanosome species.</title>
        <authorList>
            <person name="Jackson A.P."/>
            <person name="Berry A."/>
            <person name="Aslett M."/>
            <person name="Allison H.C."/>
            <person name="Burton P."/>
            <person name="Vavrova-Anderson J."/>
            <person name="Brown R."/>
            <person name="Browne H."/>
            <person name="Corton N."/>
            <person name="Hauser H."/>
            <person name="Gamble J."/>
            <person name="Gilderthorp R."/>
            <person name="Marcello L."/>
            <person name="McQuillan J."/>
            <person name="Otto T.D."/>
            <person name="Quail M.A."/>
            <person name="Sanders M.J."/>
            <person name="van Tonder A."/>
            <person name="Ginger M.L."/>
            <person name="Field M.C."/>
            <person name="Barry J.D."/>
            <person name="Hertz-Fowler C."/>
            <person name="Berriman M."/>
        </authorList>
    </citation>
    <scope>NUCLEOTIDE SEQUENCE</scope>
    <source>
        <strain evidence="6">IL3000</strain>
    </source>
</reference>
<dbReference type="AlphaFoldDB" id="G0USE5"/>
<proteinExistence type="inferred from homology"/>
<comment type="subcellular location">
    <subcellularLocation>
        <location evidence="1">Nucleus</location>
    </subcellularLocation>
</comment>
<comment type="similarity">
    <text evidence="2">Belongs to the RRP1 family.</text>
</comment>
<keyword evidence="3" id="KW-0698">rRNA processing</keyword>
<feature type="region of interest" description="Disordered" evidence="5">
    <location>
        <begin position="553"/>
        <end position="623"/>
    </location>
</feature>
<dbReference type="VEuPathDB" id="TriTrypDB:TcIL3000_8_5300"/>
<dbReference type="InterPro" id="IPR010301">
    <property type="entry name" value="RRP1"/>
</dbReference>
<feature type="region of interest" description="Disordered" evidence="5">
    <location>
        <begin position="136"/>
        <end position="169"/>
    </location>
</feature>
<evidence type="ECO:0000256" key="5">
    <source>
        <dbReference type="SAM" id="MobiDB-lite"/>
    </source>
</evidence>
<dbReference type="GO" id="GO:0006364">
    <property type="term" value="P:rRNA processing"/>
    <property type="evidence" value="ECO:0007669"/>
    <property type="project" value="UniProtKB-KW"/>
</dbReference>
<feature type="region of interest" description="Disordered" evidence="5">
    <location>
        <begin position="301"/>
        <end position="320"/>
    </location>
</feature>
<name>G0USE5_TRYCI</name>
<evidence type="ECO:0000313" key="6">
    <source>
        <dbReference type="EMBL" id="CCC92308.1"/>
    </source>
</evidence>
<gene>
    <name evidence="6" type="ORF">TCIL3000_8_5300</name>
</gene>
<organism evidence="6">
    <name type="scientific">Trypanosoma congolense (strain IL3000)</name>
    <dbReference type="NCBI Taxonomy" id="1068625"/>
    <lineage>
        <taxon>Eukaryota</taxon>
        <taxon>Discoba</taxon>
        <taxon>Euglenozoa</taxon>
        <taxon>Kinetoplastea</taxon>
        <taxon>Metakinetoplastina</taxon>
        <taxon>Trypanosomatida</taxon>
        <taxon>Trypanosomatidae</taxon>
        <taxon>Trypanosoma</taxon>
        <taxon>Nannomonas</taxon>
    </lineage>
</organism>
<feature type="compositionally biased region" description="Basic residues" evidence="5">
    <location>
        <begin position="584"/>
        <end position="613"/>
    </location>
</feature>
<dbReference type="Pfam" id="PF05997">
    <property type="entry name" value="Nop52"/>
    <property type="match status" value="1"/>
</dbReference>
<evidence type="ECO:0000256" key="4">
    <source>
        <dbReference type="ARBA" id="ARBA00023242"/>
    </source>
</evidence>
<evidence type="ECO:0000256" key="2">
    <source>
        <dbReference type="ARBA" id="ARBA00006374"/>
    </source>
</evidence>
<sequence>MRIKKKDLRKREAQLPINYPDPIVEQPQETLDERKARVELLCRRLAHNEVVVRDDGLAQVPSYVQSVTERLVAVEANVDRGALLCFLAMREKGNEKRKRNGKVTINILRELDLFHAREENVRREKRRSEALLHLQQQRAGDTSVSNNSDLSHGKPDVGGSAVSGPSGHHKSVRCIYREWITQWSEVELLLLKLSRGLFFCLWHSDKPLVQHECARKIAHVLRSPQTNSGKLLFMSCMMRVLAREWRTMDRYRSDKFLAFVRKLIFELLCLLKSLEGTREGQLNDKGGMVCPRVAHHDEQEVAQGTTNHKEDENVNSGEVEMSNSTFCEPLQTALGEVYYIFQQQVVPEPAAVGLSMHICDVFFDELCRAEVSPALFIALGNHIVLYAMSKGDFVEKRALDYFIAPLAGGMLEARMREQYERNWQNSSHGSCTVDVDPGKNDRTSRKKGRAVGHPSNGSSVEGGNQAAIEAAAAETSHYIIAAIADCCRRYSVSRGTVHDVRPMFAESEMALRQALSASDCLELSSRELRRRIEREVDDMEETRAAISDERQQTRLKRLGKRGKAGTRKSSRKGAGGVFEESGKLRRAKRETGKPHTKNKKGTPRSTRRKKHITLTKSDLYGVG</sequence>
<protein>
    <submittedName>
        <fullName evidence="6">Uncharacterized protein</fullName>
    </submittedName>
</protein>
<feature type="compositionally biased region" description="Basic residues" evidence="5">
    <location>
        <begin position="553"/>
        <end position="571"/>
    </location>
</feature>
<evidence type="ECO:0000256" key="1">
    <source>
        <dbReference type="ARBA" id="ARBA00004123"/>
    </source>
</evidence>
<keyword evidence="4" id="KW-0539">Nucleus</keyword>
<feature type="region of interest" description="Disordered" evidence="5">
    <location>
        <begin position="425"/>
        <end position="463"/>
    </location>
</feature>
<feature type="compositionally biased region" description="Polar residues" evidence="5">
    <location>
        <begin position="136"/>
        <end position="150"/>
    </location>
</feature>
<dbReference type="GO" id="GO:0030688">
    <property type="term" value="C:preribosome, small subunit precursor"/>
    <property type="evidence" value="ECO:0007669"/>
    <property type="project" value="InterPro"/>
</dbReference>
<accession>G0USE5</accession>